<evidence type="ECO:0000313" key="1">
    <source>
        <dbReference type="EMBL" id="PQQ19153.1"/>
    </source>
</evidence>
<proteinExistence type="predicted"/>
<keyword evidence="2" id="KW-1185">Reference proteome</keyword>
<dbReference type="AlphaFoldDB" id="A0A314ZL46"/>
<comment type="caution">
    <text evidence="1">The sequence shown here is derived from an EMBL/GenBank/DDBJ whole genome shotgun (WGS) entry which is preliminary data.</text>
</comment>
<dbReference type="EMBL" id="PJQY01000078">
    <property type="protein sequence ID" value="PQQ19153.1"/>
    <property type="molecule type" value="Genomic_DNA"/>
</dbReference>
<protein>
    <submittedName>
        <fullName evidence="1">Uncharacterized protein</fullName>
    </submittedName>
</protein>
<organism evidence="1 2">
    <name type="scientific">Prunus yedoensis var. nudiflora</name>
    <dbReference type="NCBI Taxonomy" id="2094558"/>
    <lineage>
        <taxon>Eukaryota</taxon>
        <taxon>Viridiplantae</taxon>
        <taxon>Streptophyta</taxon>
        <taxon>Embryophyta</taxon>
        <taxon>Tracheophyta</taxon>
        <taxon>Spermatophyta</taxon>
        <taxon>Magnoliopsida</taxon>
        <taxon>eudicotyledons</taxon>
        <taxon>Gunneridae</taxon>
        <taxon>Pentapetalae</taxon>
        <taxon>rosids</taxon>
        <taxon>fabids</taxon>
        <taxon>Rosales</taxon>
        <taxon>Rosaceae</taxon>
        <taxon>Amygdaloideae</taxon>
        <taxon>Amygdaleae</taxon>
        <taxon>Prunus</taxon>
    </lineage>
</organism>
<dbReference type="Proteomes" id="UP000250321">
    <property type="component" value="Unassembled WGS sequence"/>
</dbReference>
<name>A0A314ZL46_PRUYE</name>
<accession>A0A314ZL46</accession>
<sequence length="119" mass="13139">MFLGPPITNVSNQWRHDNADPKWQQSVQKQIGLGFSLRRGRKCGTNNICVDLGTQSLVTCCYPHSNLLVTWEVPNADNIADSVDPADAIASKNSEEENLPIGGRWDLVCDEEELDAIAD</sequence>
<evidence type="ECO:0000313" key="2">
    <source>
        <dbReference type="Proteomes" id="UP000250321"/>
    </source>
</evidence>
<reference evidence="1 2" key="1">
    <citation type="submission" date="2018-02" db="EMBL/GenBank/DDBJ databases">
        <title>Draft genome of wild Prunus yedoensis var. nudiflora.</title>
        <authorList>
            <person name="Baek S."/>
            <person name="Kim J.-H."/>
            <person name="Choi K."/>
            <person name="Kim G.-B."/>
            <person name="Cho A."/>
            <person name="Jang H."/>
            <person name="Shin C.-H."/>
            <person name="Yu H.-J."/>
            <person name="Mun J.-H."/>
        </authorList>
    </citation>
    <scope>NUCLEOTIDE SEQUENCE [LARGE SCALE GENOMIC DNA]</scope>
    <source>
        <strain evidence="2">cv. Jeju island</strain>
        <tissue evidence="1">Leaf</tissue>
    </source>
</reference>
<gene>
    <name evidence="1" type="ORF">Pyn_16299</name>
</gene>